<feature type="compositionally biased region" description="Acidic residues" evidence="2">
    <location>
        <begin position="7101"/>
        <end position="7110"/>
    </location>
</feature>
<dbReference type="InterPro" id="IPR043136">
    <property type="entry name" value="B30.2/SPRY_sf"/>
</dbReference>
<feature type="compositionally biased region" description="Polar residues" evidence="2">
    <location>
        <begin position="4889"/>
        <end position="4898"/>
    </location>
</feature>
<feature type="region of interest" description="Disordered" evidence="2">
    <location>
        <begin position="2718"/>
        <end position="2737"/>
    </location>
</feature>
<gene>
    <name evidence="4" type="ORF">TGRUB_464954</name>
</gene>
<dbReference type="PANTHER" id="PTHR13037">
    <property type="entry name" value="FORMIN"/>
    <property type="match status" value="1"/>
</dbReference>
<dbReference type="EMBL" id="AFYV02001558">
    <property type="protein sequence ID" value="KFG61619.1"/>
    <property type="molecule type" value="Genomic_DNA"/>
</dbReference>
<feature type="compositionally biased region" description="Polar residues" evidence="2">
    <location>
        <begin position="6885"/>
        <end position="6894"/>
    </location>
</feature>
<feature type="compositionally biased region" description="Basic and acidic residues" evidence="2">
    <location>
        <begin position="4168"/>
        <end position="4187"/>
    </location>
</feature>
<dbReference type="Gene3D" id="2.60.120.920">
    <property type="match status" value="1"/>
</dbReference>
<feature type="compositionally biased region" description="Polar residues" evidence="2">
    <location>
        <begin position="2152"/>
        <end position="2174"/>
    </location>
</feature>
<feature type="region of interest" description="Disordered" evidence="2">
    <location>
        <begin position="1263"/>
        <end position="1301"/>
    </location>
</feature>
<feature type="region of interest" description="Disordered" evidence="2">
    <location>
        <begin position="6634"/>
        <end position="6937"/>
    </location>
</feature>
<feature type="compositionally biased region" description="Basic and acidic residues" evidence="2">
    <location>
        <begin position="3923"/>
        <end position="3937"/>
    </location>
</feature>
<feature type="region of interest" description="Disordered" evidence="2">
    <location>
        <begin position="1889"/>
        <end position="1984"/>
    </location>
</feature>
<feature type="region of interest" description="Disordered" evidence="2">
    <location>
        <begin position="6344"/>
        <end position="6455"/>
    </location>
</feature>
<dbReference type="InterPro" id="IPR015940">
    <property type="entry name" value="UBA"/>
</dbReference>
<feature type="region of interest" description="Disordered" evidence="2">
    <location>
        <begin position="6197"/>
        <end position="6216"/>
    </location>
</feature>
<feature type="region of interest" description="Disordered" evidence="2">
    <location>
        <begin position="655"/>
        <end position="678"/>
    </location>
</feature>
<evidence type="ECO:0000259" key="3">
    <source>
        <dbReference type="PROSITE" id="PS50030"/>
    </source>
</evidence>
<evidence type="ECO:0000256" key="1">
    <source>
        <dbReference type="ARBA" id="ARBA00022581"/>
    </source>
</evidence>
<feature type="compositionally biased region" description="Basic and acidic residues" evidence="2">
    <location>
        <begin position="168"/>
        <end position="182"/>
    </location>
</feature>
<feature type="region of interest" description="Disordered" evidence="2">
    <location>
        <begin position="371"/>
        <end position="396"/>
    </location>
</feature>
<feature type="region of interest" description="Disordered" evidence="2">
    <location>
        <begin position="2053"/>
        <end position="2128"/>
    </location>
</feature>
<feature type="compositionally biased region" description="Polar residues" evidence="2">
    <location>
        <begin position="3381"/>
        <end position="3391"/>
    </location>
</feature>
<feature type="region of interest" description="Disordered" evidence="2">
    <location>
        <begin position="4018"/>
        <end position="4046"/>
    </location>
</feature>
<feature type="region of interest" description="Disordered" evidence="2">
    <location>
        <begin position="5960"/>
        <end position="5989"/>
    </location>
</feature>
<feature type="non-terminal residue" evidence="4">
    <location>
        <position position="7545"/>
    </location>
</feature>
<feature type="compositionally biased region" description="Polar residues" evidence="2">
    <location>
        <begin position="863"/>
        <end position="872"/>
    </location>
</feature>
<feature type="compositionally biased region" description="Basic and acidic residues" evidence="2">
    <location>
        <begin position="5069"/>
        <end position="5099"/>
    </location>
</feature>
<feature type="compositionally biased region" description="Low complexity" evidence="2">
    <location>
        <begin position="6854"/>
        <end position="6876"/>
    </location>
</feature>
<feature type="region of interest" description="Disordered" evidence="2">
    <location>
        <begin position="5933"/>
        <end position="5952"/>
    </location>
</feature>
<feature type="region of interest" description="Disordered" evidence="2">
    <location>
        <begin position="6242"/>
        <end position="6327"/>
    </location>
</feature>
<feature type="region of interest" description="Disordered" evidence="2">
    <location>
        <begin position="6561"/>
        <end position="6619"/>
    </location>
</feature>
<feature type="region of interest" description="Disordered" evidence="2">
    <location>
        <begin position="4158"/>
        <end position="4187"/>
    </location>
</feature>
<feature type="compositionally biased region" description="Low complexity" evidence="2">
    <location>
        <begin position="975"/>
        <end position="984"/>
    </location>
</feature>
<reference evidence="4 5" key="1">
    <citation type="submission" date="2014-05" db="EMBL/GenBank/DDBJ databases">
        <authorList>
            <person name="Sibley D."/>
            <person name="Venepally P."/>
            <person name="Karamycheva S."/>
            <person name="Hadjithomas M."/>
            <person name="Khan A."/>
            <person name="Brunk B."/>
            <person name="Roos D."/>
            <person name="Caler E."/>
            <person name="Lorenzi H."/>
        </authorList>
    </citation>
    <scope>NUCLEOTIDE SEQUENCE [LARGE SCALE GENOMIC DNA]</scope>
    <source>
        <strain evidence="4 5">RUB</strain>
    </source>
</reference>
<feature type="region of interest" description="Disordered" evidence="2">
    <location>
        <begin position="2752"/>
        <end position="2784"/>
    </location>
</feature>
<feature type="compositionally biased region" description="Basic residues" evidence="2">
    <location>
        <begin position="5666"/>
        <end position="5679"/>
    </location>
</feature>
<feature type="compositionally biased region" description="Basic and acidic residues" evidence="2">
    <location>
        <begin position="6397"/>
        <end position="6426"/>
    </location>
</feature>
<feature type="compositionally biased region" description="Basic and acidic residues" evidence="2">
    <location>
        <begin position="5717"/>
        <end position="5796"/>
    </location>
</feature>
<feature type="compositionally biased region" description="Basic and acidic residues" evidence="2">
    <location>
        <begin position="5529"/>
        <end position="5555"/>
    </location>
</feature>
<feature type="region of interest" description="Disordered" evidence="2">
    <location>
        <begin position="2152"/>
        <end position="2190"/>
    </location>
</feature>
<evidence type="ECO:0000313" key="5">
    <source>
        <dbReference type="Proteomes" id="UP000028834"/>
    </source>
</evidence>
<feature type="region of interest" description="Disordered" evidence="2">
    <location>
        <begin position="1143"/>
        <end position="1167"/>
    </location>
</feature>
<dbReference type="PROSITE" id="PS50030">
    <property type="entry name" value="UBA"/>
    <property type="match status" value="1"/>
</dbReference>
<feature type="compositionally biased region" description="Basic and acidic residues" evidence="2">
    <location>
        <begin position="7469"/>
        <end position="7483"/>
    </location>
</feature>
<feature type="region of interest" description="Disordered" evidence="2">
    <location>
        <begin position="4397"/>
        <end position="4425"/>
    </location>
</feature>
<feature type="compositionally biased region" description="Acidic residues" evidence="2">
    <location>
        <begin position="6561"/>
        <end position="6570"/>
    </location>
</feature>
<feature type="compositionally biased region" description="Polar residues" evidence="2">
    <location>
        <begin position="1227"/>
        <end position="1243"/>
    </location>
</feature>
<feature type="compositionally biased region" description="Basic and acidic residues" evidence="2">
    <location>
        <begin position="3511"/>
        <end position="3520"/>
    </location>
</feature>
<feature type="compositionally biased region" description="Basic and acidic residues" evidence="2">
    <location>
        <begin position="5646"/>
        <end position="5664"/>
    </location>
</feature>
<feature type="compositionally biased region" description="Basic residues" evidence="2">
    <location>
        <begin position="7136"/>
        <end position="7148"/>
    </location>
</feature>
<feature type="region of interest" description="Disordered" evidence="2">
    <location>
        <begin position="6086"/>
        <end position="6118"/>
    </location>
</feature>
<evidence type="ECO:0000313" key="4">
    <source>
        <dbReference type="EMBL" id="KFG61619.1"/>
    </source>
</evidence>
<feature type="region of interest" description="Disordered" evidence="2">
    <location>
        <begin position="5515"/>
        <end position="5555"/>
    </location>
</feature>
<feature type="region of interest" description="Disordered" evidence="2">
    <location>
        <begin position="1816"/>
        <end position="1837"/>
    </location>
</feature>
<feature type="region of interest" description="Disordered" evidence="2">
    <location>
        <begin position="3856"/>
        <end position="3883"/>
    </location>
</feature>
<feature type="compositionally biased region" description="Basic and acidic residues" evidence="2">
    <location>
        <begin position="5940"/>
        <end position="5952"/>
    </location>
</feature>
<feature type="compositionally biased region" description="Basic and acidic residues" evidence="2">
    <location>
        <begin position="1757"/>
        <end position="1783"/>
    </location>
</feature>
<feature type="region of interest" description="Disordered" evidence="2">
    <location>
        <begin position="1754"/>
        <end position="1787"/>
    </location>
</feature>
<feature type="compositionally biased region" description="Polar residues" evidence="2">
    <location>
        <begin position="1953"/>
        <end position="1963"/>
    </location>
</feature>
<feature type="compositionally biased region" description="Polar residues" evidence="2">
    <location>
        <begin position="1291"/>
        <end position="1301"/>
    </location>
</feature>
<evidence type="ECO:0000256" key="2">
    <source>
        <dbReference type="SAM" id="MobiDB-lite"/>
    </source>
</evidence>
<feature type="region of interest" description="Disordered" evidence="2">
    <location>
        <begin position="7349"/>
        <end position="7393"/>
    </location>
</feature>
<feature type="compositionally biased region" description="Pro residues" evidence="2">
    <location>
        <begin position="5431"/>
        <end position="5440"/>
    </location>
</feature>
<feature type="region of interest" description="Disordered" evidence="2">
    <location>
        <begin position="4967"/>
        <end position="5035"/>
    </location>
</feature>
<feature type="compositionally biased region" description="Basic and acidic residues" evidence="2">
    <location>
        <begin position="4020"/>
        <end position="4035"/>
    </location>
</feature>
<feature type="compositionally biased region" description="Polar residues" evidence="2">
    <location>
        <begin position="1895"/>
        <end position="1944"/>
    </location>
</feature>
<feature type="compositionally biased region" description="Basic and acidic residues" evidence="2">
    <location>
        <begin position="2106"/>
        <end position="2115"/>
    </location>
</feature>
<dbReference type="SMART" id="SM00165">
    <property type="entry name" value="UBA"/>
    <property type="match status" value="1"/>
</dbReference>
<feature type="compositionally biased region" description="Polar residues" evidence="2">
    <location>
        <begin position="6660"/>
        <end position="6675"/>
    </location>
</feature>
<feature type="compositionally biased region" description="Pro residues" evidence="2">
    <location>
        <begin position="7359"/>
        <end position="7373"/>
    </location>
</feature>
<feature type="compositionally biased region" description="Basic and acidic residues" evidence="2">
    <location>
        <begin position="3572"/>
        <end position="3604"/>
    </location>
</feature>
<feature type="compositionally biased region" description="Low complexity" evidence="2">
    <location>
        <begin position="7349"/>
        <end position="7358"/>
    </location>
</feature>
<dbReference type="VEuPathDB" id="ToxoDB:TGRUB_464954"/>
<feature type="region of interest" description="Disordered" evidence="2">
    <location>
        <begin position="6153"/>
        <end position="6177"/>
    </location>
</feature>
<feature type="region of interest" description="Disordered" evidence="2">
    <location>
        <begin position="1522"/>
        <end position="1600"/>
    </location>
</feature>
<feature type="region of interest" description="Disordered" evidence="2">
    <location>
        <begin position="3511"/>
        <end position="3638"/>
    </location>
</feature>
<feature type="compositionally biased region" description="Acidic residues" evidence="2">
    <location>
        <begin position="7059"/>
        <end position="7071"/>
    </location>
</feature>
<feature type="region of interest" description="Disordered" evidence="2">
    <location>
        <begin position="168"/>
        <end position="198"/>
    </location>
</feature>
<feature type="compositionally biased region" description="Low complexity" evidence="2">
    <location>
        <begin position="4967"/>
        <end position="4999"/>
    </location>
</feature>
<feature type="compositionally biased region" description="Basic and acidic residues" evidence="2">
    <location>
        <begin position="6446"/>
        <end position="6455"/>
    </location>
</feature>
<dbReference type="Proteomes" id="UP000028834">
    <property type="component" value="Unassembled WGS sequence"/>
</dbReference>
<organism evidence="4 5">
    <name type="scientific">Toxoplasma gondii RUB</name>
    <dbReference type="NCBI Taxonomy" id="935652"/>
    <lineage>
        <taxon>Eukaryota</taxon>
        <taxon>Sar</taxon>
        <taxon>Alveolata</taxon>
        <taxon>Apicomplexa</taxon>
        <taxon>Conoidasida</taxon>
        <taxon>Coccidia</taxon>
        <taxon>Eucoccidiorida</taxon>
        <taxon>Eimeriorina</taxon>
        <taxon>Sarcocystidae</taxon>
        <taxon>Toxoplasma</taxon>
    </lineage>
</organism>
<feature type="compositionally biased region" description="Basic and acidic residues" evidence="2">
    <location>
        <begin position="5829"/>
        <end position="5865"/>
    </location>
</feature>
<feature type="region of interest" description="Disordered" evidence="2">
    <location>
        <begin position="822"/>
        <end position="897"/>
    </location>
</feature>
<feature type="region of interest" description="Disordered" evidence="2">
    <location>
        <begin position="1219"/>
        <end position="1248"/>
    </location>
</feature>
<feature type="region of interest" description="Disordered" evidence="2">
    <location>
        <begin position="3158"/>
        <end position="3184"/>
    </location>
</feature>
<feature type="compositionally biased region" description="Low complexity" evidence="2">
    <location>
        <begin position="7374"/>
        <end position="7393"/>
    </location>
</feature>
<feature type="region of interest" description="Disordered" evidence="2">
    <location>
        <begin position="5646"/>
        <end position="5881"/>
    </location>
</feature>
<feature type="compositionally biased region" description="Basic and acidic residues" evidence="2">
    <location>
        <begin position="3319"/>
        <end position="3332"/>
    </location>
</feature>
<feature type="compositionally biased region" description="Basic and acidic residues" evidence="2">
    <location>
        <begin position="6721"/>
        <end position="6749"/>
    </location>
</feature>
<feature type="compositionally biased region" description="Polar residues" evidence="2">
    <location>
        <begin position="6297"/>
        <end position="6311"/>
    </location>
</feature>
<feature type="compositionally biased region" description="Basic and acidic residues" evidence="2">
    <location>
        <begin position="7076"/>
        <end position="7100"/>
    </location>
</feature>
<comment type="caution">
    <text evidence="4">The sequence shown here is derived from an EMBL/GenBank/DDBJ whole genome shotgun (WGS) entry which is preliminary data.</text>
</comment>
<feature type="region of interest" description="Disordered" evidence="2">
    <location>
        <begin position="3302"/>
        <end position="3420"/>
    </location>
</feature>
<dbReference type="PANTHER" id="PTHR13037:SF24">
    <property type="entry name" value="POLYCOMB PROTEIN PCL-RELATED"/>
    <property type="match status" value="1"/>
</dbReference>
<feature type="region of interest" description="Disordered" evidence="2">
    <location>
        <begin position="2797"/>
        <end position="2824"/>
    </location>
</feature>
<feature type="compositionally biased region" description="Low complexity" evidence="2">
    <location>
        <begin position="5407"/>
        <end position="5429"/>
    </location>
</feature>
<feature type="region of interest" description="Disordered" evidence="2">
    <location>
        <begin position="7435"/>
        <end position="7517"/>
    </location>
</feature>
<feature type="compositionally biased region" description="Low complexity" evidence="2">
    <location>
        <begin position="5010"/>
        <end position="5034"/>
    </location>
</feature>
<feature type="compositionally biased region" description="Basic and acidic residues" evidence="2">
    <location>
        <begin position="4859"/>
        <end position="4869"/>
    </location>
</feature>
<keyword evidence="1" id="KW-0945">Host-virus interaction</keyword>
<feature type="compositionally biased region" description="Basic and acidic residues" evidence="2">
    <location>
        <begin position="1263"/>
        <end position="1274"/>
    </location>
</feature>
<feature type="region of interest" description="Disordered" evidence="2">
    <location>
        <begin position="7307"/>
        <end position="7335"/>
    </location>
</feature>
<feature type="region of interest" description="Disordered" evidence="2">
    <location>
        <begin position="3923"/>
        <end position="3953"/>
    </location>
</feature>
<feature type="compositionally biased region" description="Basic and acidic residues" evidence="2">
    <location>
        <begin position="506"/>
        <end position="515"/>
    </location>
</feature>
<feature type="region of interest" description="Disordered" evidence="2">
    <location>
        <begin position="498"/>
        <end position="542"/>
    </location>
</feature>
<feature type="compositionally biased region" description="Polar residues" evidence="2">
    <location>
        <begin position="6428"/>
        <end position="6439"/>
    </location>
</feature>
<feature type="region of interest" description="Disordered" evidence="2">
    <location>
        <begin position="5069"/>
        <end position="5171"/>
    </location>
</feature>
<feature type="region of interest" description="Disordered" evidence="2">
    <location>
        <begin position="5401"/>
        <end position="5441"/>
    </location>
</feature>
<feature type="region of interest" description="Disordered" evidence="2">
    <location>
        <begin position="2435"/>
        <end position="2462"/>
    </location>
</feature>
<feature type="region of interest" description="Disordered" evidence="2">
    <location>
        <begin position="2863"/>
        <end position="2896"/>
    </location>
</feature>
<feature type="compositionally biased region" description="Acidic residues" evidence="2">
    <location>
        <begin position="4822"/>
        <end position="4831"/>
    </location>
</feature>
<accession>A0A086LYA1</accession>
<name>A0A086LYA1_TOXGO</name>
<sequence>MEKLGGVYISQAVRAYACCLIKHLFMEGTVLMVLESLVERFPILFFDEIDAKTTQERKGRRVERVNGSASGGICLVGATKDNMQDRTVEQVQEERGQKDEGRAKDARRERLEREKQAKEDACTWLLDWREAEPLLYLWCATRLLRHWVVSERQKNVFQLDLRRREREEAREKEANSTGEKSKQASPSDETSALARNGQEGEAMTLERQEEGCDLEELQALSTYEYWGAVLLSRASILLQLVPFSKCDRTPSSTPLPSCVSVPERVSSPELSEARRRCSRSISPPRPHMLSTNACLNAVGVANSGAFCPTYSASSLRPAHAWPPTFPSPPWSDSLSPSPLWSRYETQVLSSSLALLVASDFAALRASVAAKEREAKRRRETKKARRGAKEKQFGPKKTNGWKTQFRLWKRLQRWQVLLRLTRLEFDEDDEEWREDRVVHSILHGISAVFFLRPGPPSPCSNRRRESEIPNPFSHQPEELQCEETLGTLSMVKSQTRSEASLLMSSCRDPREARRIQDAPGTSASQMPSDLEAHRSPTTRPVSDSVGVSVAACGALAATAAARASGPWGVLASKAAQAGGAREISGLFQALQVRRRRAEGRVQTFDLIHSILKKIHFPLTKAFALRVLRSMGGEVPTPGPLPVSVVVPAAHAPASQATEKSIAATAASSSHKRRLEERGESTKDRRVNVFWQRRYEAPVAAPRFLFFRSYAFGDIREEALGSLDSALEKEEELWPFFAEGKRNRDGNDAFLRSVPAAVLCHRQRSLTDLHYEEDLRGCGIQLEKQVKRSFYRTVALVVAYATGTADPVPGRLLRVSPSFSPLDSFGAPNLSRGSSGGRPQEAEETGGDAQTGDRRSTLLGDETADSVTVFSFGSSGTGERRQGGLRSRRRSQAKDREEFRGVISEKNQQTLTESVHAAGAEPQTESAVCQTCSLPERADVVRHEPESIRWGHSPHQPWPFKCSDVGASSGRGDTIRSPVSSSYSPPRAERIPLSHPFWGHPDVAPAAGDGGFSCVRFFLSSACSSFEKARTGLGIEPRKSSRFPEEAHAVWRSPYSPKCVQEIARSVLGLLAWREEDQDALLALGLVDSAMHALLPHRASLRPSLASQESDMEFDEHPEMSVDCAAGTLRERQLFGAPLEEERDTSCGEAKSLAAERRTTGQVGNNRRPEPGAYTKLLLVATLCLRASVGGGNERMRLVCLRYCADLLLISLRELRKVTDREPKAETSFLPSSTQCGQKESTPTIGETKECPSLQRDCASILPHTERSTNSRGRGDEQEDSETTASGCPVHCTKSSGKTRGSKQSELCSLNTFQCASEWEAQAQLLLTLLHMLISRLFLSLPASRKRQLLASPHTRTLRHCRAGGACSQSERVSQAANSTLSLIGGETIGSNTLRLTNAGRRWSPSESPAASVSDADVSRASLSRQVSPYSLSVPTNLGEEGTVSHDLLEAQRFVLHYPAVSSALQLCLSVGSFRLQRQALNVLKILLPCMQPDHASRCFASAFAPPSPFGAFVHGPLKRSWRPGIGPQRAWSPSAPTDMQGPLEETLQHRWRTERDTERRGGTGERVSENDKENEGEDGAEEEDKADREEDAEEERAMEDKVLEPWHLRSLSRSHLRQVSNLRPSAVAEQAATSPFANAGIHHPRQHLISSSGFSKDRSPDSGKEAFHRWRLTSGTSTRSHWGSEVSLSALTWTCNSVSPGECGVRGENASEHTALEFVALLLSFVGNCLSVCPLPAVAAAAWQVTLPAMPVSCPETSGKREFSEERERKGEGKELKQEAEARRATSSTLRAFSNKRATESLDPVGDALAEFGVLEEPAESGGTQKKLRKPPPEQSCPSSLWVAPLVLPVGESRGGLAQLEEHLRVTLVQQRELAAQAWAVCGKAVSHSGGSSSSPLFSATESPPFTPSTSLSDSPETFPSSTSQGPGSSNLATERQAADCSSSRQEGREEKSVTSGSNASAGTSDEGPRTEEEEGDGSAPLSVNGAFREAPSAATLASAAMLVISILRALLLSPLWEQAVRVRFRESLRLACRLAGKTGGLLNAFERKPCNGEATEGRWETTPHTGDDRAVDSRERESANDRKELDRGSATGLETQRVESGVEVDAMEREGRTHAESALSDVPSDESLRPFDFPQTMLDERGDSAIRAETTQRLSSRQGAPESCQETPNMSQHQNHTEASKAQKHTTQTRRSFTFHETAFHRRGEDPVDLPSRWVASVSEALGALAVLAGESGEFLRVGGLLSRSREGLEGGGFEAGCSSAFDSAAASSLTRLSPFSCSGVVVRYAPHEGDTLAFLREAGGQDRLSPTAASFSRGPCGWGRLSRTPSEVARVSRPPQFVHLQCLDTATWHLAGGSAPQFAERLLAEEADERRHFTRRRTVAGEEWTGGSCGGSQPSLEMPEDFGLFDSVREVHEEGPDRIGALRKTAASGEKRFTRDHQGAGQGPGWPAGDPEGWPRRRGTWSPEKEPFLEEEVRPSMQAILLELAEAAEAAMRLSRTEGQTHSSASTFSLLPPAPFSSAVSSIRRLSPVPPGFDLVCPQGLLSPEGAAALLQRQLRTLVVSALCELLKSPLVVSLLFRKRLLVSLLESLSMHGVFPTGASPSRDARAGASAKPSQTLCDLQRRVLRLRRVARDMLQGTVGVETRLLVKATQALELGGSPFRLLPVLLPTAWSSKCPHGEEVSRGEKEDTVVTLSVRAPFRFAGSDWRTLFKSLPEMETKGRQRADGGPSASGRDRCEGCLRVQETLAWMKRSDPSGTQGAGLDPWEVNTSSKEAGDNLGKEKEQCVRRAVERITTNQHVCQKGDSAPPSEHLPSTRGVREGSNVAALNENVVSMGEVQSPVRQESDDDPGHTWSQDAVRFLLPSPDVNSDDETDSARERSTPTRRRKPDDSGGGVVWRSLSPSFAGCMYSSEISIVQANRVIPSSLPAYYFEVSVEAFAALHPAPHRLVCVAPSPENPTGVQGDTTSSEDAPSPWLPVRLSLPGCLPSGSLLSQNEDAAGTADAGTEDGNGYAHACNDLPHSGCCSGLAIGLFREGVELIGKPGCHGSFAYCSCGVLFHSATAVQEPVGFSAPFGGGDTVGMRWDLKRSSISLFKNGRSLRVFPLPLRQCAAHIDPSNALASASFSSSSSTSFSPSAAACRPRWELRMDWKSIPLGDSRVSGPSRSSPLSFPSTRSSGGTSPSSDEAFFFGSSTSTPFFAGSSPAQVSAASAASCVFRDDTGKEESVDPMSKASCILEGSTVAFRGVRGRFRTVLWGFGCSACIVKANFGAAPFLFPFERSLDAEDIQQLPAGSLAIARPCHDSSVRCPGPRDTAEEDPGRDPRGRSEAWRKQSCLRRSRGLTKGEDVVVKGGKERSGHHGRQDKSEDYGTRPSRGKTPTVPTNAPTTGAPSHEPSETCSASFSASVPSTPSSSSFAGSASAPFYSFSSSAPRVLREEELQRRSVAESLHEIMGGGVFPLSLCVQALERTSDDLQLAAEWLLEHGLEELEHLQEQFLREAEAEELQKQVDVDAGEDRGGDAAGSTGNQEEDKRLPASAGVSGRRPKVWKDLSGESGEAQIPGEAEEGPQVDEERIRCRRGDDKGEREKASIEEVRQQGGERDSSGIGIQHEGDDRRGAGRRARARARQEETENEGFSECGEVQAGEDEKCHALDLVRKSEKQRFSANPELARRLEQLAVHFANQPYEYIRYLACLCSSSSPFIRPTLQEISYGLFPPVSERRPSSASRGACLPQAPFASSSWSPAAVHPLFSLSETPEDEASRALLANAFWFDDMLARAFYKGRWSLLVGSPSGPGQAPSGLHTPGAVLPPGPHLGLWCVGRDASGAADASAGAAARGGSRVLSLAASASASGRRDARGALSFSPPTTPPSGPANRQSRTGGCVLPVSAEDIHLGMLLQIHPDAASVASDFALLVRRHQEGDQGELHAREGDDVEKSVGGSATHRRRRPSAAGGCEAAQVECLLGAKRHGSEEEAKWGSNLPPVLSALTPEAILPFAGRCGTVWEIEWMEVDGEAAGEMDGHSGTEGMAKEREGNPFTGSTGRDQAFIDSKCESNEVRRSQIPIHPAPALLPESNLESASEPSTVCPAGATDAAQRTVCEASPMRCSLSRCCASSCSPSACRDAAPERGFSVAWPTRFAAPRALLPLEQDVEIALKRRRRQGQETPVEGHSRSRRTPETTVDPHQDEIASAGVLTVVLEIWDEENLWQARRRLVRVPLSRCCRPCSSAQEPWGEEPIEELLGVTPQELIACNGTAAWTSDLLAKVLALLREAEEAVATLQMRHTVLRLLQSAEVQQLSCKNLPSLDRFFSLVKLSFCELGLPLSPAPGAVSTASLLGAALRAWRQAVSPFALPVSSPFFFEEGAVAASRETRAGREESEGGKGAVLLETSRPGTACPVQRTWPMTSPSSTVSPTPSPPQNTERSWRSPLSRFLEFFSSSDFTASLGFVSQFTRSPNCPNGSSPPSTSPPLPLLRTSLKPLLNASLSPTLQHLPESHTRLLLSLLQLLSRFLLHPNPSSESLLLRNIAQEAQEHLTASLAYRLPTTIVDSPHPLGSAGLFTAQMSASLGKLELVHAVSLGPSACKKLIAIFDPRSDIGDSENSKVMSTLAIYRDESLDQEIFSSRSDDAGTRHPGGGKPLAGRILVLDAPKVWVKFTASSSSFSSSSASAFVAEKWGYRILFLPLVHSLSDENAIQRQSPQLAAELSLLTALAASPAEQTTLLPPLLETLLYHCFSPTTLRSAASLFGELLEALHPFPILPSSFSPLAPQFPVHPIDREASRLQRRLFASRSQLSQRGNAGEARPSRAEKQTRTGGRRSAADEGDAELEETSGDRGNPEGTGVVRLQPRTTELLATLGGRDETSGDVRQRASLPSFLPTERRESLALSHPTTSASPQMSGLPLPSSLRPPLLSPLCVSLLLALRLEACSLFTRHFCPMEWSTAGGLTGSSKLISGMTLLAAAGRGGAADASTGRGAASQASSSLSLSPTSSLSSSTASAFPPGHGELSNASTASPRSSPSAAASPPTAASSGAPLWRPECQREAMRTIVDLLCVAHDFVFVHALVERQARRSQVREKQENEAEREQGRTHGAAEAHEGVEGIGGRTEEQAGPGAVVEHPEERLAQVETNRGSSGERNRNGNDELDDGTVAGSRVEEVVSTSGEADDETDGSFPPVCTFDYFDSFASGAQKHVKDNLNGQAFKLTSETGFSGTSRDPPSVLPPFLDKVHQGPSQRLLSTLRGLLSPSLFALVASFSVPLLPARPVSAVCRRGFCFSSGPLWLLPFCLGDPADSRDCQTGSPASASATKQADAPRCSASSARCRASPSELLLAFQRSLTFDGNAAFPPALGLPPWTQERDRFRQSEAVACQDVSLSALSSSLSTCSPCATACLRVPAARQASQPEEGPLSENLSSASLPAPAPRSSSSDLRSPPHPDIPFPRTPTSLAVSLPFLVNLCRVEMQVDRACLGPVDITFVIQGVVSLMGDVCLQLPGSRALWLPLLRRGYRAQARKFTRSFSERDEGGGETETAETRHERQAQDPHSARRQQEGPTDGKRVVSDWKLLSRELTKAEESTGRLSAILGSRFSLAYRVIRSCTGEELGAEFVEFSPGAKVFVSAFPPFWLSRVFTVWDVMRLFSLSRLAALDGERQHSKKREGQENREGRTFMKQRKTPANKKGKPRREGQRKEEETHVKETRDSRREQKEERAQNAEEENESKEEQANDSREEKKCMEKTRETMGHRLSESRQESREVRCDAHSDNPKTSAKTEDAREPLKTLDFSSDRETPRGTTPGEDKSASSAKSGSLATTAGGKGPESKREADAATGRNTRRLESEREAKDGRLREEPTRESQAEQEEPREGKRSEETAEPTAGRAHVRATFPRRIEASQMEARRLEDATETFDFGQDSPGLAADIMEDMFQFLSVVPLHSSRLSGSSVTHCKGDALRSRGPAAERMRLSYSTQDETHATHRQGPSADSAPSLGGSSRMSVASAAKSADSASASLHRSLKGVRELLLRSVVEAAIRTHYWPVFPGRVELCASSMTVVNHAGDLPCGNSRRRKTRCAATQGSDDGASFAEHGAAAGQRLAPSLVSSPDVQGGDSTERPSEQASRGRASSCVQPSNRFSFCASSCLSFSAPLSFSSSSAEVSFSATSAASPSSSSSSPSSPSSSSSTSSCSVSSSSVCSSTSYSDSAIPPPVPSASSSWISPPPPASLTLPSSESTSFLFSFSRRLRAAPAFDSSVFASSTSSPPASPPPSCVSGQDLPGRRGGRRRSWGLPALQCTNTPGPEPGAGGPASSRSRLVSSDVGRSSISEERRTSPQVSRPLMAEADASRRLWGEFPEASRHTHGLPSFGTIQSSHWAETQEERRTERDAQRDAERGEETSGQTGGAAEGEAEGERGGEVERDTSGETERHGGRVAEVDRASVGRNTESDQQGRCTTEVDVEGARERGTEAREVPRVASNGTLRRMAFEGNQDHALSANERSVAGTYPSVNSGPACFLPFDSSAHERPAPSTTGAVCPPASVLPRSPQPLTIPPLVSASLDVRAPCSFSFWLFDDGEEAESEEDEPEKPRCPRGCDWPGEGDWERDVTCEKGWNSGFDSTPSPEPPVASHLDPVSIERLPSSEVLSAVSSPFPASVHPLPGGQRAAEGALAASGDYGTSSSGSLPQLSPCQSERLADPHSVSSHPPRASRVPTAEDNACSQGLARRPRGPDPATAQSDRDSVLACGDERETREEGHSTRRRREEAEVLSPLSPAPSWEISVSRDSPSWSIGNPSRLAGSQTSSSSVAFSAPPSSSLSIASRPPSSSSAVSSSSSASSSSLPHSFSLPPASFHALIPQPHCRHRPTLASPSPDLADSCGSSSSFSSLSTASASHPPPSRTSVSQPSSNCPGQPSPLPPSAGQPVSPQSALLPAPRSKINAGQPGKPRASQPRTVHPVARHWRLVCLRGYPFSTSESFRVLLSPSNLVVVELQLPHQTTTFTDYETLRISLSSKQPVTPRLWTHIAVSIGLPPTSVKLFVDGKEAAKRAVTGRCSLCYGPLPFWLPPLSCVGPSDELAAEEESEDETSDQYDSGAERQTRAGRERQGGREGEGEREEGREGEDDEGEGRDEAEGPRAINTGRRQESGRNMSLGNRRRRGLQRRWHMQQRPLVPEESFDNDVTEETDALGERGLKSRGIGMRGCLADFRVYFRELSQDEVKELVKSCDTQFEREYLEFCEGQRWRALAGSSSDQISGDDGRERELRRLTHAVQNEAVSRTSPSDISLHGVSRCARSLDYTEGDRQAHFSSPLSTPSESVHLNRRVSAVDAPAEPVRATTTLAPPHRPYSSTSHSAPLAACASSSFSPSPLHSLSSQPSSPPLHPPSPPPVSPQPSSLLLSSSPPESSSLCPSSFSADPFLAASLASSSSSSFSSQPSSLFAPLLSSSSFSSHPSSAASGASSFPASTSLTGSSGGHACLSAGSLGPRHSPEADRRADRRAEGEDALGTAGSGVNDRGDEDLAPDSRHPHQVLSFPSRRRDRDIFWGANEADLEAGVMSLVTRRV</sequence>
<dbReference type="OrthoDB" id="17583at2759"/>
<feature type="region of interest" description="Disordered" evidence="2">
    <location>
        <begin position="965"/>
        <end position="984"/>
    </location>
</feature>
<feature type="region of interest" description="Disordered" evidence="2">
    <location>
        <begin position="4791"/>
        <end position="4901"/>
    </location>
</feature>
<feature type="region of interest" description="Disordered" evidence="2">
    <location>
        <begin position="457"/>
        <end position="476"/>
    </location>
</feature>
<feature type="compositionally biased region" description="Acidic residues" evidence="2">
    <location>
        <begin position="1573"/>
        <end position="1596"/>
    </location>
</feature>
<feature type="compositionally biased region" description="Basic and acidic residues" evidence="2">
    <location>
        <begin position="1545"/>
        <end position="1572"/>
    </location>
</feature>
<feature type="compositionally biased region" description="Basic and acidic residues" evidence="2">
    <location>
        <begin position="3344"/>
        <end position="3371"/>
    </location>
</feature>
<feature type="compositionally biased region" description="Low complexity" evidence="2">
    <location>
        <begin position="5797"/>
        <end position="5809"/>
    </location>
</feature>
<feature type="compositionally biased region" description="Low complexity" evidence="2">
    <location>
        <begin position="7435"/>
        <end position="7450"/>
    </location>
</feature>
<feature type="compositionally biased region" description="Basic and acidic residues" evidence="2">
    <location>
        <begin position="6363"/>
        <end position="6383"/>
    </location>
</feature>
<feature type="compositionally biased region" description="Basic and acidic residues" evidence="2">
    <location>
        <begin position="2053"/>
        <end position="2087"/>
    </location>
</feature>
<feature type="compositionally biased region" description="Polar residues" evidence="2">
    <location>
        <begin position="6766"/>
        <end position="6785"/>
    </location>
</feature>
<feature type="compositionally biased region" description="Basic and acidic residues" evidence="2">
    <location>
        <begin position="5680"/>
        <end position="5709"/>
    </location>
</feature>
<feature type="compositionally biased region" description="Basic and acidic residues" evidence="2">
    <location>
        <begin position="2774"/>
        <end position="2784"/>
    </location>
</feature>
<feature type="compositionally biased region" description="Low complexity" evidence="2">
    <location>
        <begin position="3401"/>
        <end position="3420"/>
    </location>
</feature>
<feature type="compositionally biased region" description="Low complexity" evidence="2">
    <location>
        <begin position="6786"/>
        <end position="6835"/>
    </location>
</feature>
<proteinExistence type="predicted"/>
<feature type="domain" description="UBA" evidence="3">
    <location>
        <begin position="3440"/>
        <end position="3485"/>
    </location>
</feature>
<feature type="region of interest" description="Disordered" evidence="2">
    <location>
        <begin position="90"/>
        <end position="112"/>
    </location>
</feature>
<protein>
    <recommendedName>
        <fullName evidence="3">UBA domain-containing protein</fullName>
    </recommendedName>
</protein>
<feature type="region of interest" description="Disordered" evidence="2">
    <location>
        <begin position="7057"/>
        <end position="7151"/>
    </location>
</feature>